<dbReference type="AlphaFoldDB" id="A0A1H0BVQ4"/>
<dbReference type="Proteomes" id="UP000182470">
    <property type="component" value="Chromosome I"/>
</dbReference>
<evidence type="ECO:0000313" key="3">
    <source>
        <dbReference type="Proteomes" id="UP000182470"/>
    </source>
</evidence>
<dbReference type="EMBL" id="LT629704">
    <property type="protein sequence ID" value="SDN49665.1"/>
    <property type="molecule type" value="Genomic_DNA"/>
</dbReference>
<proteinExistence type="predicted"/>
<protein>
    <submittedName>
        <fullName evidence="2">Uncharacterized protein</fullName>
    </submittedName>
</protein>
<dbReference type="EMBL" id="JXDI01000003">
    <property type="protein sequence ID" value="KAF2406670.1"/>
    <property type="molecule type" value="Genomic_DNA"/>
</dbReference>
<evidence type="ECO:0000313" key="1">
    <source>
        <dbReference type="EMBL" id="KAF2406670.1"/>
    </source>
</evidence>
<evidence type="ECO:0000313" key="2">
    <source>
        <dbReference type="EMBL" id="SDN49665.1"/>
    </source>
</evidence>
<keyword evidence="4" id="KW-1185">Reference proteome</keyword>
<reference evidence="1 4" key="1">
    <citation type="submission" date="2015-01" db="EMBL/GenBank/DDBJ databases">
        <title>Genome Sequence of Pseudomonas antarctica CMS 35.</title>
        <authorList>
            <person name="Voget S."/>
            <person name="Chow J."/>
            <person name="Daniel R."/>
            <person name="Streit W."/>
        </authorList>
    </citation>
    <scope>NUCLEOTIDE SEQUENCE [LARGE SCALE GENOMIC DNA]</scope>
    <source>
        <strain evidence="1 4">CMS 35</strain>
    </source>
</reference>
<name>A0A1H0BVQ4_9PSED</name>
<sequence>MTKTNWILFAAFVAMVVIQGITADQRDRAKSDGRVLAGLYNGVLIGRGCEPNWSTEDALSDEISNLASPPGIRP</sequence>
<gene>
    <name evidence="1" type="ORF">PSAN_48470</name>
    <name evidence="2" type="ORF">SAMN04490179_4507</name>
</gene>
<dbReference type="Proteomes" id="UP000748067">
    <property type="component" value="Unassembled WGS sequence"/>
</dbReference>
<organism evidence="2 3">
    <name type="scientific">Pseudomonas antarctica</name>
    <dbReference type="NCBI Taxonomy" id="219572"/>
    <lineage>
        <taxon>Bacteria</taxon>
        <taxon>Pseudomonadati</taxon>
        <taxon>Pseudomonadota</taxon>
        <taxon>Gammaproteobacteria</taxon>
        <taxon>Pseudomonadales</taxon>
        <taxon>Pseudomonadaceae</taxon>
        <taxon>Pseudomonas</taxon>
    </lineage>
</organism>
<dbReference type="RefSeq" id="WP_083359062.1">
    <property type="nucleotide sequence ID" value="NZ_JXDI01000003.1"/>
</dbReference>
<accession>A0A1H0BVQ4</accession>
<evidence type="ECO:0000313" key="4">
    <source>
        <dbReference type="Proteomes" id="UP000748067"/>
    </source>
</evidence>
<reference evidence="2 3" key="2">
    <citation type="submission" date="2016-10" db="EMBL/GenBank/DDBJ databases">
        <authorList>
            <person name="de Groot N.N."/>
        </authorList>
    </citation>
    <scope>NUCLEOTIDE SEQUENCE [LARGE SCALE GENOMIC DNA]</scope>
    <source>
        <strain evidence="2 3">BS2772</strain>
    </source>
</reference>